<dbReference type="AlphaFoldDB" id="A0A7S3V669"/>
<organism evidence="4">
    <name type="scientific">Chaetoceros debilis</name>
    <dbReference type="NCBI Taxonomy" id="122233"/>
    <lineage>
        <taxon>Eukaryota</taxon>
        <taxon>Sar</taxon>
        <taxon>Stramenopiles</taxon>
        <taxon>Ochrophyta</taxon>
        <taxon>Bacillariophyta</taxon>
        <taxon>Coscinodiscophyceae</taxon>
        <taxon>Chaetocerotophycidae</taxon>
        <taxon>Chaetocerotales</taxon>
        <taxon>Chaetocerotaceae</taxon>
        <taxon>Chaetoceros</taxon>
    </lineage>
</organism>
<feature type="compositionally biased region" description="Basic and acidic residues" evidence="2">
    <location>
        <begin position="432"/>
        <end position="442"/>
    </location>
</feature>
<feature type="compositionally biased region" description="Polar residues" evidence="2">
    <location>
        <begin position="50"/>
        <end position="60"/>
    </location>
</feature>
<feature type="compositionally biased region" description="Low complexity" evidence="2">
    <location>
        <begin position="561"/>
        <end position="571"/>
    </location>
</feature>
<feature type="region of interest" description="Disordered" evidence="2">
    <location>
        <begin position="213"/>
        <end position="307"/>
    </location>
</feature>
<evidence type="ECO:0000256" key="2">
    <source>
        <dbReference type="SAM" id="MobiDB-lite"/>
    </source>
</evidence>
<feature type="region of interest" description="Disordered" evidence="2">
    <location>
        <begin position="553"/>
        <end position="606"/>
    </location>
</feature>
<gene>
    <name evidence="4" type="ORF">CDEB00056_LOCUS4793</name>
</gene>
<sequence>MSSHRHHNQQNNANISKNHTSSRNNSSNNNNNYNMRSSPYLEPPVDPNYMSANIQHNNSNRSLDLPNVNLDMKLSAKPHAFAGAVLNPKSARELTPKIVLTITHTLGVHALDNANSYPSSGPNSNSAESNGNGSYRSGDTLDNGSNAGAGAGTASVDDAKVQYTVWITEAWRVLGWVEPSAALFWEMATMYYTLHVAARSIEIEELKYSAAEGGMDDDEEDGGRHGGIQRTWSQSIPPILSCGSSASMDSVDNKNKKDGDGKSSSGGGDRGGQSSPERLSSSTSGSPNKRSSVAGGDKKNSQNNKASAASAKELPVWLVGTFLMLHCEEEAFRRNVSGEDEQRFDALMAKQGGGLGSFGEIGNGLGIGGKAVDFGMLLQLSSRSQYHAGRLDYSNCTAYLLRHLRKFLLLACVPHNAEALLALYSLAESESPHDAEYSDRQHPPNRKGGGHGGGSSSSSSSMAPFISPYATLDADVILRRHEDEHGDMGLNVRMTSDDLERLNLVIHAPSGGPIDDPPLYISDFMPAEELAIYGGILLEDVEREIRRHLEAELLYDPDENSQSQSQTQTQSQEEKDDRGDSITKDIGKLRINEGKENDNTQGDADEEEYFNKELTYTKLRGSTILLKPNAPVKIGGNNDAYGSLPNNGRLHDVYVSGCSDAHIYLLQPFEHATISVCTGCTIVVGAVAGLLHVVDCERTSITSAARRVLVSNCYDVTHHIFTPSPPLLVGDNRNCQFAPYNTYYDGLREDLLATGLAAALVSQDQSIVSDPLCGPALQCASNKWKQPVELAKMCDLLQAQSIAPRSTSPIPGSSPGADDKAFSNSTHDDAVKIPTLVPASEFQVLFVPFLGEATKERRLRQETNADESTILTASSEDNTSISSIPKHGGIGSIYCHNLADVLQLSPFRLPTEYERRALVKADRMKSLQQAIQTDLDQEQQVKLEEELNSGFREWLVSSGNLRQVLDLVHLESKEG</sequence>
<feature type="compositionally biased region" description="Low complexity" evidence="2">
    <location>
        <begin position="16"/>
        <end position="38"/>
    </location>
</feature>
<feature type="compositionally biased region" description="Basic and acidic residues" evidence="2">
    <location>
        <begin position="572"/>
        <end position="598"/>
    </location>
</feature>
<feature type="compositionally biased region" description="Polar residues" evidence="2">
    <location>
        <begin position="230"/>
        <end position="248"/>
    </location>
</feature>
<name>A0A7S3V669_9STRA</name>
<protein>
    <recommendedName>
        <fullName evidence="3">C-CAP/cofactor C-like domain-containing protein</fullName>
    </recommendedName>
</protein>
<dbReference type="InterPro" id="IPR039589">
    <property type="entry name" value="TBCC1"/>
</dbReference>
<reference evidence="4" key="1">
    <citation type="submission" date="2021-01" db="EMBL/GenBank/DDBJ databases">
        <authorList>
            <person name="Corre E."/>
            <person name="Pelletier E."/>
            <person name="Niang G."/>
            <person name="Scheremetjew M."/>
            <person name="Finn R."/>
            <person name="Kale V."/>
            <person name="Holt S."/>
            <person name="Cochrane G."/>
            <person name="Meng A."/>
            <person name="Brown T."/>
            <person name="Cohen L."/>
        </authorList>
    </citation>
    <scope>NUCLEOTIDE SEQUENCE</scope>
    <source>
        <strain evidence="4">MM31A-1</strain>
    </source>
</reference>
<accession>A0A7S3V669</accession>
<feature type="compositionally biased region" description="Low complexity" evidence="2">
    <location>
        <begin position="113"/>
        <end position="134"/>
    </location>
</feature>
<feature type="domain" description="C-CAP/cofactor C-like" evidence="3">
    <location>
        <begin position="616"/>
        <end position="756"/>
    </location>
</feature>
<feature type="region of interest" description="Disordered" evidence="2">
    <location>
        <begin position="113"/>
        <end position="153"/>
    </location>
</feature>
<feature type="region of interest" description="Disordered" evidence="2">
    <location>
        <begin position="1"/>
        <end position="60"/>
    </location>
</feature>
<feature type="compositionally biased region" description="Basic and acidic residues" evidence="2">
    <location>
        <begin position="251"/>
        <end position="261"/>
    </location>
</feature>
<feature type="compositionally biased region" description="Polar residues" evidence="2">
    <location>
        <begin position="276"/>
        <end position="291"/>
    </location>
</feature>
<dbReference type="PANTHER" id="PTHR16052">
    <property type="entry name" value="TBCC DOMAIN-CONTAINING PROTEIN 1"/>
    <property type="match status" value="1"/>
</dbReference>
<dbReference type="InterPro" id="IPR016098">
    <property type="entry name" value="CAP/MinC_C"/>
</dbReference>
<evidence type="ECO:0000313" key="4">
    <source>
        <dbReference type="EMBL" id="CAE0459952.1"/>
    </source>
</evidence>
<dbReference type="Pfam" id="PF07986">
    <property type="entry name" value="TBCC"/>
    <property type="match status" value="1"/>
</dbReference>
<proteinExistence type="inferred from homology"/>
<feature type="region of interest" description="Disordered" evidence="2">
    <location>
        <begin position="432"/>
        <end position="461"/>
    </location>
</feature>
<dbReference type="EMBL" id="HBIO01006534">
    <property type="protein sequence ID" value="CAE0459952.1"/>
    <property type="molecule type" value="Transcribed_RNA"/>
</dbReference>
<dbReference type="PANTHER" id="PTHR16052:SF0">
    <property type="entry name" value="TBCC DOMAIN-CONTAINING PROTEIN 1"/>
    <property type="match status" value="1"/>
</dbReference>
<comment type="similarity">
    <text evidence="1">Belongs to the TBCC family.</text>
</comment>
<feature type="compositionally biased region" description="Low complexity" evidence="2">
    <location>
        <begin position="143"/>
        <end position="153"/>
    </location>
</feature>
<dbReference type="Gene3D" id="2.160.20.70">
    <property type="match status" value="1"/>
</dbReference>
<evidence type="ECO:0000259" key="3">
    <source>
        <dbReference type="PROSITE" id="PS51329"/>
    </source>
</evidence>
<dbReference type="PROSITE" id="PS51329">
    <property type="entry name" value="C_CAP_COFACTOR_C"/>
    <property type="match status" value="1"/>
</dbReference>
<feature type="region of interest" description="Disordered" evidence="2">
    <location>
        <begin position="805"/>
        <end position="825"/>
    </location>
</feature>
<dbReference type="InterPro" id="IPR012945">
    <property type="entry name" value="Tubulin-bd_cofactor_C_dom"/>
</dbReference>
<dbReference type="InterPro" id="IPR017901">
    <property type="entry name" value="C-CAP_CF_C-like"/>
</dbReference>
<evidence type="ECO:0000256" key="1">
    <source>
        <dbReference type="ARBA" id="ARBA00008848"/>
    </source>
</evidence>